<comment type="caution">
    <text evidence="3">The sequence shown here is derived from an EMBL/GenBank/DDBJ whole genome shotgun (WGS) entry which is preliminary data.</text>
</comment>
<dbReference type="EMBL" id="BSYR01000006">
    <property type="protein sequence ID" value="GMI68544.1"/>
    <property type="molecule type" value="Genomic_DNA"/>
</dbReference>
<feature type="region of interest" description="Disordered" evidence="1">
    <location>
        <begin position="1"/>
        <end position="27"/>
    </location>
</feature>
<dbReference type="AlphaFoldDB" id="A0A9W7H0J7"/>
<proteinExistence type="predicted"/>
<evidence type="ECO:0000256" key="1">
    <source>
        <dbReference type="SAM" id="MobiDB-lite"/>
    </source>
</evidence>
<protein>
    <submittedName>
        <fullName evidence="3">Uncharacterized protein</fullName>
    </submittedName>
</protein>
<name>A0A9W7H0J7_HIBTR</name>
<dbReference type="Pfam" id="PF03087">
    <property type="entry name" value="BPS1"/>
    <property type="match status" value="1"/>
</dbReference>
<dbReference type="OrthoDB" id="1002239at2759"/>
<dbReference type="PANTHER" id="PTHR33070:SF129">
    <property type="entry name" value="DUF241 DOMAIN PROTEIN"/>
    <property type="match status" value="1"/>
</dbReference>
<evidence type="ECO:0000313" key="4">
    <source>
        <dbReference type="Proteomes" id="UP001165190"/>
    </source>
</evidence>
<dbReference type="PANTHER" id="PTHR33070">
    <property type="entry name" value="OS06G0725500 PROTEIN"/>
    <property type="match status" value="1"/>
</dbReference>
<dbReference type="Proteomes" id="UP001165190">
    <property type="component" value="Unassembled WGS sequence"/>
</dbReference>
<feature type="compositionally biased region" description="Polar residues" evidence="1">
    <location>
        <begin position="1"/>
        <end position="26"/>
    </location>
</feature>
<dbReference type="GO" id="GO:0048364">
    <property type="term" value="P:root development"/>
    <property type="evidence" value="ECO:0007669"/>
    <property type="project" value="InterPro"/>
</dbReference>
<evidence type="ECO:0000313" key="3">
    <source>
        <dbReference type="EMBL" id="GMI68548.1"/>
    </source>
</evidence>
<dbReference type="InterPro" id="IPR004320">
    <property type="entry name" value="BPS1_pln"/>
</dbReference>
<sequence length="290" mass="32681">MATVPSNIQTGYHTRSNSFPSRSHPLTSEVDEHLSRLALSESASTSSSLNHKLGRVQDLHDCIEKMLQLPFTQQILSQEQQRECVDELLNGSLRLLDVCATTKDALLQVKECTLELQSVLRRKRGATKGFANEVRKYLTSKKAAKKSVLKALKNLEHKENKQSTVVTETGSIVSLLREVQAVTLNVVQSLLAFTFGPEKESQMIRWSMVTKLLHPKRVSSEGEEQINEIEIVDDSLQSLATSKSDMKQIEKVQNELKLSESCIQDFEEGLEGLFRRLIKVRVNILNTLNH</sequence>
<dbReference type="GO" id="GO:0048367">
    <property type="term" value="P:shoot system development"/>
    <property type="evidence" value="ECO:0007669"/>
    <property type="project" value="InterPro"/>
</dbReference>
<accession>A0A9W7H0J7</accession>
<gene>
    <name evidence="2" type="ORF">HRI_000523700</name>
    <name evidence="3" type="ORF">HRI_000524100</name>
</gene>
<reference evidence="3" key="1">
    <citation type="submission" date="2023-05" db="EMBL/GenBank/DDBJ databases">
        <title>Genome and transcriptome analyses reveal genes involved in the formation of fine ridges on petal epidermal cells in Hibiscus trionum.</title>
        <authorList>
            <person name="Koshimizu S."/>
            <person name="Masuda S."/>
            <person name="Ishii T."/>
            <person name="Shirasu K."/>
            <person name="Hoshino A."/>
            <person name="Arita M."/>
        </authorList>
    </citation>
    <scope>NUCLEOTIDE SEQUENCE</scope>
    <source>
        <strain evidence="3">Hamamatsu line</strain>
    </source>
</reference>
<keyword evidence="4" id="KW-1185">Reference proteome</keyword>
<organism evidence="3 4">
    <name type="scientific">Hibiscus trionum</name>
    <name type="common">Flower of an hour</name>
    <dbReference type="NCBI Taxonomy" id="183268"/>
    <lineage>
        <taxon>Eukaryota</taxon>
        <taxon>Viridiplantae</taxon>
        <taxon>Streptophyta</taxon>
        <taxon>Embryophyta</taxon>
        <taxon>Tracheophyta</taxon>
        <taxon>Spermatophyta</taxon>
        <taxon>Magnoliopsida</taxon>
        <taxon>eudicotyledons</taxon>
        <taxon>Gunneridae</taxon>
        <taxon>Pentapetalae</taxon>
        <taxon>rosids</taxon>
        <taxon>malvids</taxon>
        <taxon>Malvales</taxon>
        <taxon>Malvaceae</taxon>
        <taxon>Malvoideae</taxon>
        <taxon>Hibiscus</taxon>
    </lineage>
</organism>
<dbReference type="EMBL" id="BSYR01000006">
    <property type="protein sequence ID" value="GMI68548.1"/>
    <property type="molecule type" value="Genomic_DNA"/>
</dbReference>
<evidence type="ECO:0000313" key="2">
    <source>
        <dbReference type="EMBL" id="GMI68544.1"/>
    </source>
</evidence>